<evidence type="ECO:0000256" key="8">
    <source>
        <dbReference type="ARBA" id="ARBA00022679"/>
    </source>
</evidence>
<dbReference type="GO" id="GO:0005739">
    <property type="term" value="C:mitochondrion"/>
    <property type="evidence" value="ECO:0007669"/>
    <property type="project" value="TreeGrafter"/>
</dbReference>
<dbReference type="Gene3D" id="2.40.30.30">
    <property type="entry name" value="Riboflavin kinase-like"/>
    <property type="match status" value="1"/>
</dbReference>
<evidence type="ECO:0000256" key="10">
    <source>
        <dbReference type="ARBA" id="ARBA00022840"/>
    </source>
</evidence>
<dbReference type="InterPro" id="IPR015865">
    <property type="entry name" value="Riboflavin_kinase_bac/euk"/>
</dbReference>
<gene>
    <name evidence="14" type="ORF">BC938DRAFT_481642</name>
</gene>
<comment type="function">
    <text evidence="1">Catalyzes the phosphorylation of riboflavin (vitamin B2) to form flavin mononucleotide (FMN) coenzyme.</text>
</comment>
<dbReference type="EC" id="2.7.1.26" evidence="4"/>
<evidence type="ECO:0000313" key="15">
    <source>
        <dbReference type="Proteomes" id="UP000274822"/>
    </source>
</evidence>
<proteinExistence type="inferred from homology"/>
<dbReference type="PANTHER" id="PTHR22749:SF6">
    <property type="entry name" value="RIBOFLAVIN KINASE"/>
    <property type="match status" value="1"/>
</dbReference>
<dbReference type="AlphaFoldDB" id="A0A433QFR2"/>
<evidence type="ECO:0000256" key="12">
    <source>
        <dbReference type="SAM" id="MobiDB-lite"/>
    </source>
</evidence>
<comment type="caution">
    <text evidence="14">The sequence shown here is derived from an EMBL/GenBank/DDBJ whole genome shotgun (WGS) entry which is preliminary data.</text>
</comment>
<dbReference type="Proteomes" id="UP000274822">
    <property type="component" value="Unassembled WGS sequence"/>
</dbReference>
<comment type="similarity">
    <text evidence="3">Belongs to the flavokinase family.</text>
</comment>
<name>A0A433QFR2_9FUNG</name>
<accession>A0A433QFR2</accession>
<dbReference type="SUPFAM" id="SSF82114">
    <property type="entry name" value="Riboflavin kinase-like"/>
    <property type="match status" value="2"/>
</dbReference>
<dbReference type="GO" id="GO:0005524">
    <property type="term" value="F:ATP binding"/>
    <property type="evidence" value="ECO:0007669"/>
    <property type="project" value="UniProtKB-KW"/>
</dbReference>
<reference evidence="14 15" key="1">
    <citation type="journal article" date="2018" name="New Phytol.">
        <title>Phylogenomics of Endogonaceae and evolution of mycorrhizas within Mucoromycota.</title>
        <authorList>
            <person name="Chang Y."/>
            <person name="Desiro A."/>
            <person name="Na H."/>
            <person name="Sandor L."/>
            <person name="Lipzen A."/>
            <person name="Clum A."/>
            <person name="Barry K."/>
            <person name="Grigoriev I.V."/>
            <person name="Martin F.M."/>
            <person name="Stajich J.E."/>
            <person name="Smith M.E."/>
            <person name="Bonito G."/>
            <person name="Spatafora J.W."/>
        </authorList>
    </citation>
    <scope>NUCLEOTIDE SEQUENCE [LARGE SCALE GENOMIC DNA]</scope>
    <source>
        <strain evidence="14 15">AD002</strain>
    </source>
</reference>
<protein>
    <recommendedName>
        <fullName evidence="5">Riboflavin kinase</fullName>
        <ecNumber evidence="4">2.7.1.26</ecNumber>
    </recommendedName>
    <alternativeName>
        <fullName evidence="11">Flavin mononucleotide kinase 1</fullName>
    </alternativeName>
</protein>
<keyword evidence="15" id="KW-1185">Reference proteome</keyword>
<evidence type="ECO:0000259" key="13">
    <source>
        <dbReference type="SMART" id="SM00904"/>
    </source>
</evidence>
<evidence type="ECO:0000256" key="3">
    <source>
        <dbReference type="ARBA" id="ARBA00010108"/>
    </source>
</evidence>
<dbReference type="UniPathway" id="UPA00276">
    <property type="reaction ID" value="UER00406"/>
</dbReference>
<evidence type="ECO:0000256" key="4">
    <source>
        <dbReference type="ARBA" id="ARBA00012105"/>
    </source>
</evidence>
<dbReference type="GO" id="GO:0009398">
    <property type="term" value="P:FMN biosynthetic process"/>
    <property type="evidence" value="ECO:0007669"/>
    <property type="project" value="UniProtKB-UniPathway"/>
</dbReference>
<keyword evidence="9" id="KW-0547">Nucleotide-binding</keyword>
<evidence type="ECO:0000256" key="9">
    <source>
        <dbReference type="ARBA" id="ARBA00022741"/>
    </source>
</evidence>
<sequence length="204" mass="22850">MAATQPPKLNPNRRLLIGPDTPEAPFPIRLNGQVVKGFGRGSKELGIPTVEEHSGFTTPFLWYGHPISNLTTPPLSLPANLSNDALETLTRTLDIGVYYGWAQIGNDPTVYPMVMSLGWNPYYKNEKRSAEVHLIHTFSQDFYGECLRVLVLGYIRPEQNYPSLDALIDDINTDIECAKVCLARPAYEVVSRDELFKGAEKREV</sequence>
<evidence type="ECO:0000256" key="2">
    <source>
        <dbReference type="ARBA" id="ARBA00005201"/>
    </source>
</evidence>
<dbReference type="GO" id="GO:0009231">
    <property type="term" value="P:riboflavin biosynthetic process"/>
    <property type="evidence" value="ECO:0007669"/>
    <property type="project" value="InterPro"/>
</dbReference>
<dbReference type="Pfam" id="PF01687">
    <property type="entry name" value="Flavokinase"/>
    <property type="match status" value="1"/>
</dbReference>
<dbReference type="SMART" id="SM00904">
    <property type="entry name" value="Flavokinase"/>
    <property type="match status" value="1"/>
</dbReference>
<feature type="domain" description="Riboflavin kinase" evidence="13">
    <location>
        <begin position="23"/>
        <end position="183"/>
    </location>
</feature>
<evidence type="ECO:0000256" key="1">
    <source>
        <dbReference type="ARBA" id="ARBA00003572"/>
    </source>
</evidence>
<organism evidence="14 15">
    <name type="scientific">Jimgerdemannia flammicorona</name>
    <dbReference type="NCBI Taxonomy" id="994334"/>
    <lineage>
        <taxon>Eukaryota</taxon>
        <taxon>Fungi</taxon>
        <taxon>Fungi incertae sedis</taxon>
        <taxon>Mucoromycota</taxon>
        <taxon>Mucoromycotina</taxon>
        <taxon>Endogonomycetes</taxon>
        <taxon>Endogonales</taxon>
        <taxon>Endogonaceae</taxon>
        <taxon>Jimgerdemannia</taxon>
    </lineage>
</organism>
<keyword evidence="7" id="KW-0288">FMN</keyword>
<evidence type="ECO:0000256" key="5">
    <source>
        <dbReference type="ARBA" id="ARBA00017394"/>
    </source>
</evidence>
<dbReference type="PANTHER" id="PTHR22749">
    <property type="entry name" value="RIBOFLAVIN KINASE/FMN ADENYLYLTRANSFERASE"/>
    <property type="match status" value="1"/>
</dbReference>
<evidence type="ECO:0000256" key="7">
    <source>
        <dbReference type="ARBA" id="ARBA00022643"/>
    </source>
</evidence>
<keyword evidence="8" id="KW-0808">Transferase</keyword>
<evidence type="ECO:0000256" key="6">
    <source>
        <dbReference type="ARBA" id="ARBA00022630"/>
    </source>
</evidence>
<keyword evidence="6" id="KW-0285">Flavoprotein</keyword>
<dbReference type="InterPro" id="IPR023465">
    <property type="entry name" value="Riboflavin_kinase_dom_sf"/>
</dbReference>
<keyword evidence="10" id="KW-0067">ATP-binding</keyword>
<feature type="region of interest" description="Disordered" evidence="12">
    <location>
        <begin position="1"/>
        <end position="21"/>
    </location>
</feature>
<comment type="pathway">
    <text evidence="2">Cofactor biosynthesis; FMN biosynthesis; FMN from riboflavin (ATP route): step 1/1.</text>
</comment>
<dbReference type="GO" id="GO:0008531">
    <property type="term" value="F:riboflavin kinase activity"/>
    <property type="evidence" value="ECO:0007669"/>
    <property type="project" value="UniProtKB-EC"/>
</dbReference>
<evidence type="ECO:0000256" key="11">
    <source>
        <dbReference type="ARBA" id="ARBA00029960"/>
    </source>
</evidence>
<dbReference type="InterPro" id="IPR023468">
    <property type="entry name" value="Riboflavin_kinase"/>
</dbReference>
<evidence type="ECO:0000313" key="14">
    <source>
        <dbReference type="EMBL" id="RUS28642.1"/>
    </source>
</evidence>
<dbReference type="EMBL" id="RBNJ01006353">
    <property type="protein sequence ID" value="RUS28642.1"/>
    <property type="molecule type" value="Genomic_DNA"/>
</dbReference>